<accession>A0A1I6NY59</accession>
<dbReference type="PANTHER" id="PTHR34818">
    <property type="entry name" value="PROTEIN BLI-3"/>
    <property type="match status" value="1"/>
</dbReference>
<dbReference type="SUPFAM" id="SSF50475">
    <property type="entry name" value="FMN-binding split barrel"/>
    <property type="match status" value="1"/>
</dbReference>
<name>A0A1I6NY59_9RHOB</name>
<dbReference type="AlphaFoldDB" id="A0A1I6NY59"/>
<gene>
    <name evidence="2" type="ORF">SAMN04488050_101179</name>
</gene>
<dbReference type="STRING" id="311180.SAMN04488050_101179"/>
<dbReference type="InterPro" id="IPR038725">
    <property type="entry name" value="YdaG_split_barrel_FMN-bd"/>
</dbReference>
<protein>
    <submittedName>
        <fullName evidence="2">Pyridoxamine 5'-phosphate oxidase like</fullName>
    </submittedName>
</protein>
<dbReference type="RefSeq" id="WP_245696117.1">
    <property type="nucleotide sequence ID" value="NZ_FNCL01000008.1"/>
</dbReference>
<evidence type="ECO:0000259" key="1">
    <source>
        <dbReference type="Pfam" id="PF16242"/>
    </source>
</evidence>
<dbReference type="PANTHER" id="PTHR34818:SF1">
    <property type="entry name" value="PROTEIN BLI-3"/>
    <property type="match status" value="1"/>
</dbReference>
<organism evidence="2 3">
    <name type="scientific">Alloyangia pacifica</name>
    <dbReference type="NCBI Taxonomy" id="311180"/>
    <lineage>
        <taxon>Bacteria</taxon>
        <taxon>Pseudomonadati</taxon>
        <taxon>Pseudomonadota</taxon>
        <taxon>Alphaproteobacteria</taxon>
        <taxon>Rhodobacterales</taxon>
        <taxon>Roseobacteraceae</taxon>
        <taxon>Alloyangia</taxon>
    </lineage>
</organism>
<dbReference type="InterPro" id="IPR012349">
    <property type="entry name" value="Split_barrel_FMN-bd"/>
</dbReference>
<sequence>MPKDHMTDLKHDFWKQLKDVRAGLLAADGERPVPMAPHADKEENAIWFITAKGSAAARAAKSGGEVSFHIADPKAHLYANVFGTAELTNDDKKLDEIWSVVAGAWFKDGRDDDSVQLVKMTPKEGEVWVSNGGASFLYEIAKAQMTDDTPDVGEHGRVVF</sequence>
<evidence type="ECO:0000313" key="2">
    <source>
        <dbReference type="EMBL" id="SFS32871.1"/>
    </source>
</evidence>
<evidence type="ECO:0000313" key="3">
    <source>
        <dbReference type="Proteomes" id="UP000199392"/>
    </source>
</evidence>
<dbReference type="EMBL" id="FOZW01000001">
    <property type="protein sequence ID" value="SFS32871.1"/>
    <property type="molecule type" value="Genomic_DNA"/>
</dbReference>
<dbReference type="InterPro" id="IPR052917">
    <property type="entry name" value="Stress-Dev_Protein"/>
</dbReference>
<dbReference type="Proteomes" id="UP000199392">
    <property type="component" value="Unassembled WGS sequence"/>
</dbReference>
<dbReference type="Pfam" id="PF16242">
    <property type="entry name" value="Pyrid_ox_like"/>
    <property type="match status" value="1"/>
</dbReference>
<reference evidence="3" key="1">
    <citation type="submission" date="2016-10" db="EMBL/GenBank/DDBJ databases">
        <authorList>
            <person name="Varghese N."/>
            <person name="Submissions S."/>
        </authorList>
    </citation>
    <scope>NUCLEOTIDE SEQUENCE [LARGE SCALE GENOMIC DNA]</scope>
    <source>
        <strain evidence="3">DSM 26894</strain>
    </source>
</reference>
<keyword evidence="3" id="KW-1185">Reference proteome</keyword>
<dbReference type="Gene3D" id="2.30.110.10">
    <property type="entry name" value="Electron Transport, Fmn-binding Protein, Chain A"/>
    <property type="match status" value="1"/>
</dbReference>
<proteinExistence type="predicted"/>
<feature type="domain" description="General stress protein FMN-binding split barrel" evidence="1">
    <location>
        <begin position="11"/>
        <end position="151"/>
    </location>
</feature>